<organism evidence="3 4">
    <name type="scientific">Pseudonocardia benzenivorans</name>
    <dbReference type="NCBI Taxonomy" id="228005"/>
    <lineage>
        <taxon>Bacteria</taxon>
        <taxon>Bacillati</taxon>
        <taxon>Actinomycetota</taxon>
        <taxon>Actinomycetes</taxon>
        <taxon>Pseudonocardiales</taxon>
        <taxon>Pseudonocardiaceae</taxon>
        <taxon>Pseudonocardia</taxon>
    </lineage>
</organism>
<dbReference type="PANTHER" id="PTHR40761">
    <property type="entry name" value="CONSERVED INTEGRAL MEMBRANE ALANINE VALINE AND LEUCINE RICH PROTEIN-RELATED"/>
    <property type="match status" value="1"/>
</dbReference>
<evidence type="ECO:0000256" key="1">
    <source>
        <dbReference type="SAM" id="MobiDB-lite"/>
    </source>
</evidence>
<feature type="transmembrane region" description="Helical" evidence="2">
    <location>
        <begin position="131"/>
        <end position="151"/>
    </location>
</feature>
<keyword evidence="4" id="KW-1185">Reference proteome</keyword>
<comment type="caution">
    <text evidence="3">The sequence shown here is derived from an EMBL/GenBank/DDBJ whole genome shotgun (WGS) entry which is preliminary data.</text>
</comment>
<dbReference type="NCBIfam" id="NF038012">
    <property type="entry name" value="DMT_1"/>
    <property type="match status" value="1"/>
</dbReference>
<feature type="transmembrane region" description="Helical" evidence="2">
    <location>
        <begin position="71"/>
        <end position="93"/>
    </location>
</feature>
<gene>
    <name evidence="3" type="ORF">ACFQ34_16645</name>
</gene>
<evidence type="ECO:0000313" key="3">
    <source>
        <dbReference type="EMBL" id="MFD1234922.1"/>
    </source>
</evidence>
<reference evidence="4" key="1">
    <citation type="journal article" date="2019" name="Int. J. Syst. Evol. Microbiol.">
        <title>The Global Catalogue of Microorganisms (GCM) 10K type strain sequencing project: providing services to taxonomists for standard genome sequencing and annotation.</title>
        <authorList>
            <consortium name="The Broad Institute Genomics Platform"/>
            <consortium name="The Broad Institute Genome Sequencing Center for Infectious Disease"/>
            <person name="Wu L."/>
            <person name="Ma J."/>
        </authorList>
    </citation>
    <scope>NUCLEOTIDE SEQUENCE [LARGE SCALE GENOMIC DNA]</scope>
    <source>
        <strain evidence="4">CCUG 49018</strain>
    </source>
</reference>
<feature type="transmembrane region" description="Helical" evidence="2">
    <location>
        <begin position="163"/>
        <end position="186"/>
    </location>
</feature>
<feature type="transmembrane region" description="Helical" evidence="2">
    <location>
        <begin position="45"/>
        <end position="64"/>
    </location>
</feature>
<name>A0ABW3VIB8_9PSEU</name>
<protein>
    <submittedName>
        <fullName evidence="3">DMT family transporter</fullName>
    </submittedName>
</protein>
<sequence length="314" mass="31629">MLGIVLMLVAAALNATASVLQRRAARDEPESRSFSAQLMLDLIRRPAWLLGILAMLGGFVLHAVSISVSRIALVQPVLVIELPFTLLAASWMFGLRLGRRDWTAIGLQSVGLGMLVGCLAPSGGDPGTVPGATWALGIALTAAGIVALVVLGLRARQGRRAAFLGVATGAAFGLNSSLIAGVGAAVSRGDGLFTTWQTYAVAVVGPVSFFLLQNALESGTLVASQPGFTLTNPAVSVAWGLAVFGEQARGGGFLAAGVIGAVLVGVGTLLLARSPLLESDTSSGNGPDAGTGGGSAPPRGDVREPATGSGRPGD</sequence>
<dbReference type="Proteomes" id="UP001597182">
    <property type="component" value="Unassembled WGS sequence"/>
</dbReference>
<keyword evidence="2" id="KW-0812">Transmembrane</keyword>
<feature type="transmembrane region" description="Helical" evidence="2">
    <location>
        <begin position="198"/>
        <end position="216"/>
    </location>
</feature>
<evidence type="ECO:0000256" key="2">
    <source>
        <dbReference type="SAM" id="Phobius"/>
    </source>
</evidence>
<evidence type="ECO:0000313" key="4">
    <source>
        <dbReference type="Proteomes" id="UP001597182"/>
    </source>
</evidence>
<keyword evidence="2" id="KW-0472">Membrane</keyword>
<dbReference type="PANTHER" id="PTHR40761:SF1">
    <property type="entry name" value="CONSERVED INTEGRAL MEMBRANE ALANINE VALINE AND LEUCINE RICH PROTEIN-RELATED"/>
    <property type="match status" value="1"/>
</dbReference>
<feature type="transmembrane region" description="Helical" evidence="2">
    <location>
        <begin position="251"/>
        <end position="272"/>
    </location>
</feature>
<dbReference type="RefSeq" id="WP_339125000.1">
    <property type="nucleotide sequence ID" value="NZ_BAABKS010000029.1"/>
</dbReference>
<dbReference type="EMBL" id="JBHTMB010000141">
    <property type="protein sequence ID" value="MFD1234922.1"/>
    <property type="molecule type" value="Genomic_DNA"/>
</dbReference>
<accession>A0ABW3VIB8</accession>
<feature type="region of interest" description="Disordered" evidence="1">
    <location>
        <begin position="277"/>
        <end position="314"/>
    </location>
</feature>
<keyword evidence="2" id="KW-1133">Transmembrane helix</keyword>
<proteinExistence type="predicted"/>